<dbReference type="PANTHER" id="PTHR30097">
    <property type="entry name" value="CATION EFFLUX SYSTEM PROTEIN CUSB"/>
    <property type="match status" value="1"/>
</dbReference>
<dbReference type="EMBL" id="CP012109">
    <property type="protein sequence ID" value="AKQ66565.1"/>
    <property type="molecule type" value="Genomic_DNA"/>
</dbReference>
<dbReference type="STRING" id="1297742.A176_003477"/>
<accession>A0A0H4WYZ2</accession>
<feature type="signal peptide" evidence="3">
    <location>
        <begin position="1"/>
        <end position="31"/>
    </location>
</feature>
<dbReference type="Gene3D" id="2.40.420.20">
    <property type="match status" value="1"/>
</dbReference>
<evidence type="ECO:0000313" key="5">
    <source>
        <dbReference type="Proteomes" id="UP000009026"/>
    </source>
</evidence>
<evidence type="ECO:0000256" key="2">
    <source>
        <dbReference type="SAM" id="MobiDB-lite"/>
    </source>
</evidence>
<dbReference type="GO" id="GO:0030313">
    <property type="term" value="C:cell envelope"/>
    <property type="evidence" value="ECO:0007669"/>
    <property type="project" value="TreeGrafter"/>
</dbReference>
<dbReference type="Gene3D" id="2.40.50.100">
    <property type="match status" value="1"/>
</dbReference>
<sequence length="371" mass="38111">MTLFVRRLVTVPLLVLGAACTSNPSTTPAPASEPPPRSSAPSAWVPVRAASRVALVDAPAVVLSGPDTTAALTAPFRARVQQVRARPGQKVEQGAPLIEVLMPEVVESAGAASAAALRLEAYSRQVERLEALHAQGLAKLPELADAQTQQAEARAALVAAHAVLRVAGISPGEARGVAERGTVWLKSPIAGVVTEVRAVLGEMQPEGGGALARVASDGPTRLEARLSVRPPEGATFAFVSSLGAPTPVRLVGQSPQVDAADGTWRAWFEPEEGVVLRAGLGGRLRIHASAEEDTVLVPARALAFEKERTLIFVRGGDGKAVRREVSVLATSGAEALVKGTVSTGDSVAADGAVLLLDAQGQEGSGGNEVAP</sequence>
<dbReference type="Gene3D" id="1.10.287.470">
    <property type="entry name" value="Helix hairpin bin"/>
    <property type="match status" value="1"/>
</dbReference>
<evidence type="ECO:0000313" key="4">
    <source>
        <dbReference type="EMBL" id="AKQ66565.1"/>
    </source>
</evidence>
<dbReference type="GO" id="GO:0015679">
    <property type="term" value="P:plasma membrane copper ion transport"/>
    <property type="evidence" value="ECO:0007669"/>
    <property type="project" value="TreeGrafter"/>
</dbReference>
<keyword evidence="3" id="KW-0732">Signal</keyword>
<dbReference type="AlphaFoldDB" id="A0A0H4WYZ2"/>
<dbReference type="eggNOG" id="COG0845">
    <property type="taxonomic scope" value="Bacteria"/>
</dbReference>
<dbReference type="RefSeq" id="WP_002639354.1">
    <property type="nucleotide sequence ID" value="NZ_CP012109.1"/>
</dbReference>
<feature type="chain" id="PRO_5005212158" evidence="3">
    <location>
        <begin position="32"/>
        <end position="371"/>
    </location>
</feature>
<dbReference type="PANTHER" id="PTHR30097:SF4">
    <property type="entry name" value="SLR6042 PROTEIN"/>
    <property type="match status" value="1"/>
</dbReference>
<dbReference type="KEGG" id="mym:A176_003477"/>
<dbReference type="PATRIC" id="fig|1297742.4.peg.3508"/>
<reference evidence="4 5" key="1">
    <citation type="journal article" date="2016" name="PLoS ONE">
        <title>Complete Genome Sequence and Comparative Genomics of a Novel Myxobacterium Myxococcus hansupus.</title>
        <authorList>
            <person name="Sharma G."/>
            <person name="Narwani T."/>
            <person name="Subramanian S."/>
        </authorList>
    </citation>
    <scope>NUCLEOTIDE SEQUENCE [LARGE SCALE GENOMIC DNA]</scope>
    <source>
        <strain evidence="5">mixupus</strain>
    </source>
</reference>
<keyword evidence="1" id="KW-0813">Transport</keyword>
<evidence type="ECO:0000256" key="3">
    <source>
        <dbReference type="SAM" id="SignalP"/>
    </source>
</evidence>
<dbReference type="OrthoDB" id="5526067at2"/>
<dbReference type="PROSITE" id="PS51257">
    <property type="entry name" value="PROKAR_LIPOPROTEIN"/>
    <property type="match status" value="1"/>
</dbReference>
<organism evidence="4 5">
    <name type="scientific">Pseudomyxococcus hansupus</name>
    <dbReference type="NCBI Taxonomy" id="1297742"/>
    <lineage>
        <taxon>Bacteria</taxon>
        <taxon>Pseudomonadati</taxon>
        <taxon>Myxococcota</taxon>
        <taxon>Myxococcia</taxon>
        <taxon>Myxococcales</taxon>
        <taxon>Cystobacterineae</taxon>
        <taxon>Myxococcaceae</taxon>
        <taxon>Pseudomyxococcus</taxon>
    </lineage>
</organism>
<dbReference type="Gene3D" id="2.40.30.170">
    <property type="match status" value="1"/>
</dbReference>
<keyword evidence="5" id="KW-1185">Reference proteome</keyword>
<feature type="region of interest" description="Disordered" evidence="2">
    <location>
        <begin position="22"/>
        <end position="42"/>
    </location>
</feature>
<protein>
    <submittedName>
        <fullName evidence="4">Putative Co/Zn/Cd efflux system membrane fusion protein</fullName>
    </submittedName>
</protein>
<gene>
    <name evidence="4" type="ORF">A176_003477</name>
</gene>
<dbReference type="Proteomes" id="UP000009026">
    <property type="component" value="Chromosome"/>
</dbReference>
<evidence type="ECO:0000256" key="1">
    <source>
        <dbReference type="ARBA" id="ARBA00022448"/>
    </source>
</evidence>
<name>A0A0H4WYZ2_9BACT</name>
<proteinExistence type="predicted"/>
<dbReference type="InterPro" id="IPR051909">
    <property type="entry name" value="MFP_Cation_Efflux"/>
</dbReference>
<dbReference type="GO" id="GO:0060003">
    <property type="term" value="P:copper ion export"/>
    <property type="evidence" value="ECO:0007669"/>
    <property type="project" value="TreeGrafter"/>
</dbReference>